<evidence type="ECO:0000313" key="3">
    <source>
        <dbReference type="Proteomes" id="UP001214553"/>
    </source>
</evidence>
<name>A0ABY8BW28_9MICO</name>
<keyword evidence="3" id="KW-1185">Reference proteome</keyword>
<dbReference type="Proteomes" id="UP001214553">
    <property type="component" value="Chromosome"/>
</dbReference>
<gene>
    <name evidence="2" type="ORF">PU630_12765</name>
</gene>
<dbReference type="Gene3D" id="3.40.960.10">
    <property type="entry name" value="VSR Endonuclease"/>
    <property type="match status" value="1"/>
</dbReference>
<protein>
    <submittedName>
        <fullName evidence="2">DUF559 domain-containing protein</fullName>
    </submittedName>
</protein>
<dbReference type="EMBL" id="CP119108">
    <property type="protein sequence ID" value="WEG08105.1"/>
    <property type="molecule type" value="Genomic_DNA"/>
</dbReference>
<dbReference type="InterPro" id="IPR049468">
    <property type="entry name" value="Restrct_endonuc-II-like_dom"/>
</dbReference>
<organism evidence="2 3">
    <name type="scientific">Microbacterium horticulturae</name>
    <dbReference type="NCBI Taxonomy" id="3028316"/>
    <lineage>
        <taxon>Bacteria</taxon>
        <taxon>Bacillati</taxon>
        <taxon>Actinomycetota</taxon>
        <taxon>Actinomycetes</taxon>
        <taxon>Micrococcales</taxon>
        <taxon>Microbacteriaceae</taxon>
        <taxon>Microbacterium</taxon>
    </lineage>
</organism>
<reference evidence="2 3" key="1">
    <citation type="submission" date="2023-03" db="EMBL/GenBank/DDBJ databases">
        <title>Genome sequence of Microbacterium sp. KACC 23027.</title>
        <authorList>
            <person name="Kim S."/>
            <person name="Heo J."/>
            <person name="Kwon S.-W."/>
        </authorList>
    </citation>
    <scope>NUCLEOTIDE SEQUENCE [LARGE SCALE GENOMIC DNA]</scope>
    <source>
        <strain evidence="2 3">KACC 23027</strain>
    </source>
</reference>
<dbReference type="SUPFAM" id="SSF52980">
    <property type="entry name" value="Restriction endonuclease-like"/>
    <property type="match status" value="1"/>
</dbReference>
<feature type="domain" description="Restriction endonuclease type II-like" evidence="1">
    <location>
        <begin position="5"/>
        <end position="88"/>
    </location>
</feature>
<dbReference type="RefSeq" id="WP_275277443.1">
    <property type="nucleotide sequence ID" value="NZ_CP119108.1"/>
</dbReference>
<evidence type="ECO:0000313" key="2">
    <source>
        <dbReference type="EMBL" id="WEG08105.1"/>
    </source>
</evidence>
<dbReference type="InterPro" id="IPR011335">
    <property type="entry name" value="Restrct_endonuc-II-like"/>
</dbReference>
<proteinExistence type="predicted"/>
<dbReference type="Pfam" id="PF18741">
    <property type="entry name" value="MTES_1575"/>
    <property type="match status" value="1"/>
</dbReference>
<evidence type="ECO:0000259" key="1">
    <source>
        <dbReference type="Pfam" id="PF18741"/>
    </source>
</evidence>
<accession>A0ABY8BW28</accession>
<sequence>MLLIEPLRRAGLRVRQQIMLAGRPVDLVIGDRLVVQIDGYAFHSSSAQRGSDIAHDAQLRLRGYTVLRFSYAQIVHDAANVVLTLRRAVAAGYAETA</sequence>